<feature type="compositionally biased region" description="Low complexity" evidence="5">
    <location>
        <begin position="296"/>
        <end position="311"/>
    </location>
</feature>
<evidence type="ECO:0000313" key="8">
    <source>
        <dbReference type="Proteomes" id="UP001226691"/>
    </source>
</evidence>
<dbReference type="Pfam" id="PF00005">
    <property type="entry name" value="ABC_tran"/>
    <property type="match status" value="2"/>
</dbReference>
<dbReference type="InterPro" id="IPR017871">
    <property type="entry name" value="ABC_transporter-like_CS"/>
</dbReference>
<gene>
    <name evidence="7" type="ORF">QE412_002291</name>
</gene>
<feature type="domain" description="ABC transporter" evidence="6">
    <location>
        <begin position="4"/>
        <end position="254"/>
    </location>
</feature>
<dbReference type="InterPro" id="IPR003593">
    <property type="entry name" value="AAA+_ATPase"/>
</dbReference>
<dbReference type="PROSITE" id="PS00211">
    <property type="entry name" value="ABC_TRANSPORTER_1"/>
    <property type="match status" value="2"/>
</dbReference>
<dbReference type="InterPro" id="IPR013563">
    <property type="entry name" value="Oligopep_ABC_C"/>
</dbReference>
<feature type="region of interest" description="Disordered" evidence="5">
    <location>
        <begin position="267"/>
        <end position="317"/>
    </location>
</feature>
<dbReference type="PROSITE" id="PS50893">
    <property type="entry name" value="ABC_TRANSPORTER_2"/>
    <property type="match status" value="2"/>
</dbReference>
<evidence type="ECO:0000256" key="4">
    <source>
        <dbReference type="ARBA" id="ARBA00022840"/>
    </source>
</evidence>
<organism evidence="7 8">
    <name type="scientific">Microbacterium trichothecenolyticum</name>
    <name type="common">Aureobacterium trichothecenolyticum</name>
    <dbReference type="NCBI Taxonomy" id="69370"/>
    <lineage>
        <taxon>Bacteria</taxon>
        <taxon>Bacillati</taxon>
        <taxon>Actinomycetota</taxon>
        <taxon>Actinomycetes</taxon>
        <taxon>Micrococcales</taxon>
        <taxon>Microbacteriaceae</taxon>
        <taxon>Microbacterium</taxon>
    </lineage>
</organism>
<dbReference type="PANTHER" id="PTHR43776">
    <property type="entry name" value="TRANSPORT ATP-BINDING PROTEIN"/>
    <property type="match status" value="1"/>
</dbReference>
<protein>
    <submittedName>
        <fullName evidence="7">Peptide/nickel transport system ATP-binding protein</fullName>
    </submittedName>
</protein>
<proteinExistence type="inferred from homology"/>
<evidence type="ECO:0000256" key="3">
    <source>
        <dbReference type="ARBA" id="ARBA00022741"/>
    </source>
</evidence>
<dbReference type="InterPro" id="IPR050319">
    <property type="entry name" value="ABC_transp_ATP-bind"/>
</dbReference>
<keyword evidence="3" id="KW-0547">Nucleotide-binding</keyword>
<comment type="caution">
    <text evidence="7">The sequence shown here is derived from an EMBL/GenBank/DDBJ whole genome shotgun (WGS) entry which is preliminary data.</text>
</comment>
<dbReference type="NCBIfam" id="NF008453">
    <property type="entry name" value="PRK11308.1"/>
    <property type="match status" value="2"/>
</dbReference>
<dbReference type="NCBIfam" id="NF007739">
    <property type="entry name" value="PRK10419.1"/>
    <property type="match status" value="2"/>
</dbReference>
<evidence type="ECO:0000313" key="7">
    <source>
        <dbReference type="EMBL" id="MDQ1123718.1"/>
    </source>
</evidence>
<dbReference type="EMBL" id="JAUTBF010000001">
    <property type="protein sequence ID" value="MDQ1123718.1"/>
    <property type="molecule type" value="Genomic_DNA"/>
</dbReference>
<keyword evidence="2" id="KW-0813">Transport</keyword>
<dbReference type="CDD" id="cd03257">
    <property type="entry name" value="ABC_NikE_OppD_transporters"/>
    <property type="match status" value="2"/>
</dbReference>
<dbReference type="SMART" id="SM00382">
    <property type="entry name" value="AAA"/>
    <property type="match status" value="2"/>
</dbReference>
<evidence type="ECO:0000256" key="5">
    <source>
        <dbReference type="SAM" id="MobiDB-lite"/>
    </source>
</evidence>
<accession>A0ABU0TVM7</accession>
<feature type="domain" description="ABC transporter" evidence="6">
    <location>
        <begin position="318"/>
        <end position="563"/>
    </location>
</feature>
<dbReference type="Proteomes" id="UP001226691">
    <property type="component" value="Unassembled WGS sequence"/>
</dbReference>
<evidence type="ECO:0000256" key="1">
    <source>
        <dbReference type="ARBA" id="ARBA00005417"/>
    </source>
</evidence>
<evidence type="ECO:0000256" key="2">
    <source>
        <dbReference type="ARBA" id="ARBA00022448"/>
    </source>
</evidence>
<sequence length="586" mass="62456">MSLLDIDGLAVAYRTPRGDIQAVREVSLSIAAGETVAIVGESGSGKSTTVHAIVRLLPAAARVSAGAVHFEGRDLVAASDRELRAVRGRRIGFVPQDPTVSLNPVVRIGDQVAEVLRVHGLADRRTAAVRAVEALERAGLPDAAVRARQYPHELSGGMRQRVLIAIALVGDPALLIADEPTSALDVTVQRQILDHLDALKRERGSSLLLITHDLGVAADRADRIVVMTDGRIVEQGTPSEVLGSPRHPYTRRLIAAAPSLNVDRARDAVAPGTGPALRGGLVTDAETPPSTEDRAPGSTSSRATAAPSRPTETASPVLEVDDLVKEFVLPGGRAVQRAVDGVSFRLDRGRTLALVGESGSGKTTTARLALRLTEPTAGRVRIDGVDVTGLTGRPLRELRRRVQLVQQNPYAALNPRWSIETIVTDPLRAFGVGSRAERRARAAELLDLVALPAAALRRRPADLSGGQRQRVAIARALAIDPDLLVLDEPVSALDVSIQHQILTLLADIQRERGLSYLFISHDLAVVRQIAHTVGVMRRGRLVELGDADRVFDTPSSEYTRALLDAIPGRALSAPEPVLTLSLQGAP</sequence>
<dbReference type="RefSeq" id="WP_307483660.1">
    <property type="nucleotide sequence ID" value="NZ_JAUTBF010000001.1"/>
</dbReference>
<reference evidence="7 8" key="1">
    <citation type="submission" date="2023-07" db="EMBL/GenBank/DDBJ databases">
        <title>Functional and genomic diversity of the sorghum phyllosphere microbiome.</title>
        <authorList>
            <person name="Shade A."/>
        </authorList>
    </citation>
    <scope>NUCLEOTIDE SEQUENCE [LARGE SCALE GENOMIC DNA]</scope>
    <source>
        <strain evidence="7 8">SORGH_AS_1207</strain>
    </source>
</reference>
<dbReference type="InterPro" id="IPR027417">
    <property type="entry name" value="P-loop_NTPase"/>
</dbReference>
<evidence type="ECO:0000259" key="6">
    <source>
        <dbReference type="PROSITE" id="PS50893"/>
    </source>
</evidence>
<dbReference type="PANTHER" id="PTHR43776:SF7">
    <property type="entry name" value="D,D-DIPEPTIDE TRANSPORT ATP-BINDING PROTEIN DDPF-RELATED"/>
    <property type="match status" value="1"/>
</dbReference>
<dbReference type="Gene3D" id="3.40.50.300">
    <property type="entry name" value="P-loop containing nucleotide triphosphate hydrolases"/>
    <property type="match status" value="2"/>
</dbReference>
<keyword evidence="4 7" id="KW-0067">ATP-binding</keyword>
<keyword evidence="8" id="KW-1185">Reference proteome</keyword>
<dbReference type="SUPFAM" id="SSF52540">
    <property type="entry name" value="P-loop containing nucleoside triphosphate hydrolases"/>
    <property type="match status" value="2"/>
</dbReference>
<dbReference type="Pfam" id="PF08352">
    <property type="entry name" value="oligo_HPY"/>
    <property type="match status" value="2"/>
</dbReference>
<dbReference type="InterPro" id="IPR003439">
    <property type="entry name" value="ABC_transporter-like_ATP-bd"/>
</dbReference>
<name>A0ABU0TVM7_MICTR</name>
<dbReference type="GO" id="GO:0005524">
    <property type="term" value="F:ATP binding"/>
    <property type="evidence" value="ECO:0007669"/>
    <property type="project" value="UniProtKB-KW"/>
</dbReference>
<comment type="similarity">
    <text evidence="1">Belongs to the ABC transporter superfamily.</text>
</comment>